<organism evidence="2 3">
    <name type="scientific">Dactylonectria macrodidyma</name>
    <dbReference type="NCBI Taxonomy" id="307937"/>
    <lineage>
        <taxon>Eukaryota</taxon>
        <taxon>Fungi</taxon>
        <taxon>Dikarya</taxon>
        <taxon>Ascomycota</taxon>
        <taxon>Pezizomycotina</taxon>
        <taxon>Sordariomycetes</taxon>
        <taxon>Hypocreomycetidae</taxon>
        <taxon>Hypocreales</taxon>
        <taxon>Nectriaceae</taxon>
        <taxon>Dactylonectria</taxon>
    </lineage>
</organism>
<feature type="chain" id="PRO_5040149487" description="Clock-controlled protein 6" evidence="1">
    <location>
        <begin position="18"/>
        <end position="137"/>
    </location>
</feature>
<dbReference type="EMBL" id="JAGMUV010000007">
    <property type="protein sequence ID" value="KAH7148611.1"/>
    <property type="molecule type" value="Genomic_DNA"/>
</dbReference>
<reference evidence="2" key="1">
    <citation type="journal article" date="2021" name="Nat. Commun.">
        <title>Genetic determinants of endophytism in the Arabidopsis root mycobiome.</title>
        <authorList>
            <person name="Mesny F."/>
            <person name="Miyauchi S."/>
            <person name="Thiergart T."/>
            <person name="Pickel B."/>
            <person name="Atanasova L."/>
            <person name="Karlsson M."/>
            <person name="Huettel B."/>
            <person name="Barry K.W."/>
            <person name="Haridas S."/>
            <person name="Chen C."/>
            <person name="Bauer D."/>
            <person name="Andreopoulos W."/>
            <person name="Pangilinan J."/>
            <person name="LaButti K."/>
            <person name="Riley R."/>
            <person name="Lipzen A."/>
            <person name="Clum A."/>
            <person name="Drula E."/>
            <person name="Henrissat B."/>
            <person name="Kohler A."/>
            <person name="Grigoriev I.V."/>
            <person name="Martin F.M."/>
            <person name="Hacquard S."/>
        </authorList>
    </citation>
    <scope>NUCLEOTIDE SEQUENCE</scope>
    <source>
        <strain evidence="2">MPI-CAGE-AT-0147</strain>
    </source>
</reference>
<sequence length="137" mass="13414">MKFAAATVLAAVAGASAASNVSYVTEVVDVYTTYCPAATEITHGGKTYTVTEATTLTITDCPCTITKPVIATSSVICHDCGHSNSTVPAVVPTTTATGSYATPTGSTPSEVPASGAGKVAVLSGAGLAALVGLAAFL</sequence>
<accession>A0A9P9J8W9</accession>
<evidence type="ECO:0000256" key="1">
    <source>
        <dbReference type="SAM" id="SignalP"/>
    </source>
</evidence>
<evidence type="ECO:0000313" key="3">
    <source>
        <dbReference type="Proteomes" id="UP000738349"/>
    </source>
</evidence>
<dbReference type="PANTHER" id="PTHR35523">
    <property type="entry name" value="CELL WALL PROTEIN SED1"/>
    <property type="match status" value="1"/>
</dbReference>
<dbReference type="InterPro" id="IPR038843">
    <property type="entry name" value="Sed1/Spi1"/>
</dbReference>
<dbReference type="GO" id="GO:0009277">
    <property type="term" value="C:fungal-type cell wall"/>
    <property type="evidence" value="ECO:0007669"/>
    <property type="project" value="TreeGrafter"/>
</dbReference>
<evidence type="ECO:0008006" key="4">
    <source>
        <dbReference type="Google" id="ProtNLM"/>
    </source>
</evidence>
<comment type="caution">
    <text evidence="2">The sequence shown here is derived from an EMBL/GenBank/DDBJ whole genome shotgun (WGS) entry which is preliminary data.</text>
</comment>
<gene>
    <name evidence="2" type="ORF">EDB81DRAFT_883024</name>
</gene>
<keyword evidence="3" id="KW-1185">Reference proteome</keyword>
<dbReference type="GO" id="GO:0005199">
    <property type="term" value="F:structural constituent of cell wall"/>
    <property type="evidence" value="ECO:0007669"/>
    <property type="project" value="InterPro"/>
</dbReference>
<keyword evidence="1" id="KW-0732">Signal</keyword>
<name>A0A9P9J8W9_9HYPO</name>
<dbReference type="OrthoDB" id="4094614at2759"/>
<proteinExistence type="predicted"/>
<dbReference type="PANTHER" id="PTHR35523:SF1">
    <property type="entry name" value="CELL WALL PROTEIN SED1"/>
    <property type="match status" value="1"/>
</dbReference>
<evidence type="ECO:0000313" key="2">
    <source>
        <dbReference type="EMBL" id="KAH7148611.1"/>
    </source>
</evidence>
<dbReference type="GO" id="GO:0031505">
    <property type="term" value="P:fungal-type cell wall organization"/>
    <property type="evidence" value="ECO:0007669"/>
    <property type="project" value="InterPro"/>
</dbReference>
<protein>
    <recommendedName>
        <fullName evidence="4">Clock-controlled protein 6</fullName>
    </recommendedName>
</protein>
<dbReference type="Proteomes" id="UP000738349">
    <property type="component" value="Unassembled WGS sequence"/>
</dbReference>
<feature type="signal peptide" evidence="1">
    <location>
        <begin position="1"/>
        <end position="17"/>
    </location>
</feature>
<dbReference type="AlphaFoldDB" id="A0A9P9J8W9"/>